<keyword evidence="7" id="KW-0282">Flagellum</keyword>
<dbReference type="NCBIfam" id="NF010115">
    <property type="entry name" value="PRK13588.1"/>
    <property type="match status" value="1"/>
</dbReference>
<dbReference type="EMBL" id="CP063079">
    <property type="protein sequence ID" value="QOQ89626.1"/>
    <property type="molecule type" value="Genomic_DNA"/>
</dbReference>
<dbReference type="PRINTS" id="PR00207">
    <property type="entry name" value="FLAGELLIN"/>
</dbReference>
<reference evidence="7 8" key="1">
    <citation type="submission" date="2020-10" db="EMBL/GenBank/DDBJ databases">
        <title>Campylobacter and Helicobacter PacBio genomes.</title>
        <authorList>
            <person name="Lane C."/>
        </authorList>
    </citation>
    <scope>NUCLEOTIDE SEQUENCE [LARGE SCALE GENOMIC DNA]</scope>
    <source>
        <strain evidence="7 8">2016D-0074</strain>
    </source>
</reference>
<evidence type="ECO:0000256" key="4">
    <source>
        <dbReference type="RuleBase" id="RU362073"/>
    </source>
</evidence>
<dbReference type="InterPro" id="IPR042187">
    <property type="entry name" value="Flagellin_C_sub2"/>
</dbReference>
<sequence>MGFRINTNIGAMNAHANSTITARELDKSLGRLSSGLRINSAADDASGMAIADSLRNQAASLGQAINNGNDAIGILQTADKAMDEQLKILDTIKVKATQAAQDGQTTKTRIMIQNEINRLMEELDNIANTTSFNGKQLLSGNFVNQEFQIGAQSNQTVHATIGPTQSSKIGHTRFETGVRVTAATTANLVLKSYDGVNDYKFQSVPISHSVGTGLGALADEINKVADKTGVRATAVVQTISSGALKAGTTGADFSINGVVIGKVEVKPGDKDGALAAAINAKKDTTGIEASVVDGKLILNSADGRGIVLGGSLGTALSGVVASANYGRLSLVKNDGRDILLSGTDISIIGLGTNVAMAEATANLEAIKGQISADIASAMGFNAMSTADNINTPKSAGVTTLRGAMAVMDLADSAITSLDTIRADIGAVQNQIVSTINNISVTQVNIKSAESTIRDVDFAAESANFSKYNILAQSGSYAMSQANAVQQNVLKLLQ</sequence>
<dbReference type="InterPro" id="IPR001492">
    <property type="entry name" value="Flagellin"/>
</dbReference>
<feature type="domain" description="Flagellin N-terminal" evidence="5">
    <location>
        <begin position="5"/>
        <end position="141"/>
    </location>
</feature>
<protein>
    <recommendedName>
        <fullName evidence="4">Flagellin</fullName>
    </recommendedName>
</protein>
<keyword evidence="2 4" id="KW-0964">Secreted</keyword>
<comment type="function">
    <text evidence="4">Flagellin is the subunit protein which polymerizes to form the filaments of bacterial flagella.</text>
</comment>
<dbReference type="InterPro" id="IPR001029">
    <property type="entry name" value="Flagellin_N"/>
</dbReference>
<evidence type="ECO:0000256" key="3">
    <source>
        <dbReference type="ARBA" id="ARBA00023143"/>
    </source>
</evidence>
<dbReference type="Gene3D" id="6.10.10.10">
    <property type="entry name" value="Flagellar export chaperone, C-terminal domain"/>
    <property type="match status" value="1"/>
</dbReference>
<evidence type="ECO:0000259" key="5">
    <source>
        <dbReference type="Pfam" id="PF00669"/>
    </source>
</evidence>
<accession>A0ABX6TW79</accession>
<gene>
    <name evidence="7" type="ORF">IMC75_03995</name>
</gene>
<dbReference type="Proteomes" id="UP000595070">
    <property type="component" value="Chromosome"/>
</dbReference>
<dbReference type="PANTHER" id="PTHR42792:SF2">
    <property type="entry name" value="FLAGELLIN"/>
    <property type="match status" value="1"/>
</dbReference>
<dbReference type="SUPFAM" id="SSF64518">
    <property type="entry name" value="Phase 1 flagellin"/>
    <property type="match status" value="1"/>
</dbReference>
<dbReference type="InterPro" id="IPR046358">
    <property type="entry name" value="Flagellin_C"/>
</dbReference>
<feature type="domain" description="Flagellin C-terminal" evidence="6">
    <location>
        <begin position="407"/>
        <end position="492"/>
    </location>
</feature>
<dbReference type="Pfam" id="PF00700">
    <property type="entry name" value="Flagellin_C"/>
    <property type="match status" value="1"/>
</dbReference>
<evidence type="ECO:0000313" key="8">
    <source>
        <dbReference type="Proteomes" id="UP000595070"/>
    </source>
</evidence>
<organism evidence="7 8">
    <name type="scientific">Campylobacter peloridis</name>
    <dbReference type="NCBI Taxonomy" id="488546"/>
    <lineage>
        <taxon>Bacteria</taxon>
        <taxon>Pseudomonadati</taxon>
        <taxon>Campylobacterota</taxon>
        <taxon>Epsilonproteobacteria</taxon>
        <taxon>Campylobacterales</taxon>
        <taxon>Campylobacteraceae</taxon>
        <taxon>Campylobacter</taxon>
    </lineage>
</organism>
<evidence type="ECO:0000256" key="1">
    <source>
        <dbReference type="ARBA" id="ARBA00005709"/>
    </source>
</evidence>
<proteinExistence type="inferred from homology"/>
<dbReference type="Pfam" id="PF07196">
    <property type="entry name" value="Flagellin_IN"/>
    <property type="match status" value="2"/>
</dbReference>
<dbReference type="RefSeq" id="WP_044598194.1">
    <property type="nucleotide sequence ID" value="NZ_CP063079.1"/>
</dbReference>
<evidence type="ECO:0000313" key="7">
    <source>
        <dbReference type="EMBL" id="QOQ89626.1"/>
    </source>
</evidence>
<dbReference type="Gene3D" id="3.30.70.2120">
    <property type="match status" value="1"/>
</dbReference>
<comment type="similarity">
    <text evidence="1 4">Belongs to the bacterial flagellin family.</text>
</comment>
<keyword evidence="7" id="KW-0966">Cell projection</keyword>
<keyword evidence="3 4" id="KW-0975">Bacterial flagellum</keyword>
<name>A0ABX6TW79_9BACT</name>
<comment type="subcellular location">
    <subcellularLocation>
        <location evidence="4">Secreted</location>
    </subcellularLocation>
    <subcellularLocation>
        <location evidence="4">Bacterial flagellum</location>
    </subcellularLocation>
</comment>
<dbReference type="InterPro" id="IPR010810">
    <property type="entry name" value="Flagellin_hook_IN_motif"/>
</dbReference>
<evidence type="ECO:0000256" key="2">
    <source>
        <dbReference type="ARBA" id="ARBA00022525"/>
    </source>
</evidence>
<dbReference type="PANTHER" id="PTHR42792">
    <property type="entry name" value="FLAGELLIN"/>
    <property type="match status" value="1"/>
</dbReference>
<dbReference type="Pfam" id="PF00669">
    <property type="entry name" value="Flagellin_N"/>
    <property type="match status" value="1"/>
</dbReference>
<keyword evidence="7" id="KW-0969">Cilium</keyword>
<keyword evidence="8" id="KW-1185">Reference proteome</keyword>
<evidence type="ECO:0000259" key="6">
    <source>
        <dbReference type="Pfam" id="PF00700"/>
    </source>
</evidence>
<dbReference type="Gene3D" id="1.20.1330.10">
    <property type="entry name" value="f41 fragment of flagellin, N-terminal domain"/>
    <property type="match status" value="1"/>
</dbReference>